<feature type="region of interest" description="Disordered" evidence="1">
    <location>
        <begin position="1"/>
        <end position="41"/>
    </location>
</feature>
<keyword evidence="3" id="KW-1185">Reference proteome</keyword>
<accession>A0A0E0DAT7</accession>
<reference evidence="2" key="2">
    <citation type="submission" date="2018-05" db="EMBL/GenBank/DDBJ databases">
        <title>OmerRS3 (Oryza meridionalis Reference Sequence Version 3).</title>
        <authorList>
            <person name="Zhang J."/>
            <person name="Kudrna D."/>
            <person name="Lee S."/>
            <person name="Talag J."/>
            <person name="Welchert J."/>
            <person name="Wing R.A."/>
        </authorList>
    </citation>
    <scope>NUCLEOTIDE SEQUENCE [LARGE SCALE GENOMIC DNA]</scope>
    <source>
        <strain evidence="2">cv. OR44</strain>
    </source>
</reference>
<dbReference type="EnsemblPlants" id="OMERI04G02720.1">
    <property type="protein sequence ID" value="OMERI04G02720.1"/>
    <property type="gene ID" value="OMERI04G02720"/>
</dbReference>
<protein>
    <submittedName>
        <fullName evidence="2">Uncharacterized protein</fullName>
    </submittedName>
</protein>
<evidence type="ECO:0000313" key="2">
    <source>
        <dbReference type="EnsemblPlants" id="OMERI04G02720.1"/>
    </source>
</evidence>
<proteinExistence type="predicted"/>
<name>A0A0E0DAT7_9ORYZ</name>
<organism evidence="2">
    <name type="scientific">Oryza meridionalis</name>
    <dbReference type="NCBI Taxonomy" id="40149"/>
    <lineage>
        <taxon>Eukaryota</taxon>
        <taxon>Viridiplantae</taxon>
        <taxon>Streptophyta</taxon>
        <taxon>Embryophyta</taxon>
        <taxon>Tracheophyta</taxon>
        <taxon>Spermatophyta</taxon>
        <taxon>Magnoliopsida</taxon>
        <taxon>Liliopsida</taxon>
        <taxon>Poales</taxon>
        <taxon>Poaceae</taxon>
        <taxon>BOP clade</taxon>
        <taxon>Oryzoideae</taxon>
        <taxon>Oryzeae</taxon>
        <taxon>Oryzinae</taxon>
        <taxon>Oryza</taxon>
    </lineage>
</organism>
<dbReference type="Gramene" id="OMERI04G02720.1">
    <property type="protein sequence ID" value="OMERI04G02720.1"/>
    <property type="gene ID" value="OMERI04G02720"/>
</dbReference>
<evidence type="ECO:0000256" key="1">
    <source>
        <dbReference type="SAM" id="MobiDB-lite"/>
    </source>
</evidence>
<sequence>MEMKTDKRSCPAARLRGRDMRAASGEAAGSRHEATGGRQAATAARGFLRKLRPLPQFKHFLSLLQFKHFPRVANQLICCVLLPCPAVCQLPLPCRLPEPCCQQSRAEPLPP</sequence>
<dbReference type="STRING" id="40149.A0A0E0DAT7"/>
<dbReference type="AlphaFoldDB" id="A0A0E0DAT7"/>
<dbReference type="HOGENOM" id="CLU_172824_0_0_1"/>
<reference evidence="2" key="1">
    <citation type="submission" date="2015-04" db="UniProtKB">
        <authorList>
            <consortium name="EnsemblPlants"/>
        </authorList>
    </citation>
    <scope>IDENTIFICATION</scope>
</reference>
<dbReference type="Proteomes" id="UP000008021">
    <property type="component" value="Chromosome 4"/>
</dbReference>
<evidence type="ECO:0000313" key="3">
    <source>
        <dbReference type="Proteomes" id="UP000008021"/>
    </source>
</evidence>